<proteinExistence type="predicted"/>
<protein>
    <submittedName>
        <fullName evidence="2">Uncharacterized protein</fullName>
    </submittedName>
</protein>
<feature type="region of interest" description="Disordered" evidence="1">
    <location>
        <begin position="108"/>
        <end position="127"/>
    </location>
</feature>
<keyword evidence="3" id="KW-1185">Reference proteome</keyword>
<name>A0AAV4N682_CAEEX</name>
<sequence length="127" mass="14835">MQYRLRVDHGTSSTKLSHYREWIRCGTMVTTNKWISSPWIIVHYQKHLENNEQTLQANSSSNYFVEPIPINHYGHPFRKLARLFLQAGINNNRIPLFLPIRPLAANGTPFNKQKRSHSKIKNVLNTP</sequence>
<reference evidence="2 3" key="1">
    <citation type="submission" date="2021-06" db="EMBL/GenBank/DDBJ databases">
        <title>Caerostris extrusa draft genome.</title>
        <authorList>
            <person name="Kono N."/>
            <person name="Arakawa K."/>
        </authorList>
    </citation>
    <scope>NUCLEOTIDE SEQUENCE [LARGE SCALE GENOMIC DNA]</scope>
</reference>
<gene>
    <name evidence="2" type="ORF">CEXT_708811</name>
</gene>
<comment type="caution">
    <text evidence="2">The sequence shown here is derived from an EMBL/GenBank/DDBJ whole genome shotgun (WGS) entry which is preliminary data.</text>
</comment>
<evidence type="ECO:0000313" key="2">
    <source>
        <dbReference type="EMBL" id="GIX80207.1"/>
    </source>
</evidence>
<organism evidence="2 3">
    <name type="scientific">Caerostris extrusa</name>
    <name type="common">Bark spider</name>
    <name type="synonym">Caerostris bankana</name>
    <dbReference type="NCBI Taxonomy" id="172846"/>
    <lineage>
        <taxon>Eukaryota</taxon>
        <taxon>Metazoa</taxon>
        <taxon>Ecdysozoa</taxon>
        <taxon>Arthropoda</taxon>
        <taxon>Chelicerata</taxon>
        <taxon>Arachnida</taxon>
        <taxon>Araneae</taxon>
        <taxon>Araneomorphae</taxon>
        <taxon>Entelegynae</taxon>
        <taxon>Araneoidea</taxon>
        <taxon>Araneidae</taxon>
        <taxon>Caerostris</taxon>
    </lineage>
</organism>
<accession>A0AAV4N682</accession>
<dbReference type="AlphaFoldDB" id="A0AAV4N682"/>
<dbReference type="Proteomes" id="UP001054945">
    <property type="component" value="Unassembled WGS sequence"/>
</dbReference>
<dbReference type="EMBL" id="BPLR01003008">
    <property type="protein sequence ID" value="GIX80207.1"/>
    <property type="molecule type" value="Genomic_DNA"/>
</dbReference>
<evidence type="ECO:0000313" key="3">
    <source>
        <dbReference type="Proteomes" id="UP001054945"/>
    </source>
</evidence>
<evidence type="ECO:0000256" key="1">
    <source>
        <dbReference type="SAM" id="MobiDB-lite"/>
    </source>
</evidence>